<dbReference type="GO" id="GO:0005634">
    <property type="term" value="C:nucleus"/>
    <property type="evidence" value="ECO:0007669"/>
    <property type="project" value="UniProtKB-SubCell"/>
</dbReference>
<protein>
    <submittedName>
        <fullName evidence="5">Paired box protein and transposase domain containing protein</fullName>
    </submittedName>
</protein>
<dbReference type="Pfam" id="PF13358">
    <property type="entry name" value="DDE_3"/>
    <property type="match status" value="1"/>
</dbReference>
<keyword evidence="6" id="KW-1185">Reference proteome</keyword>
<dbReference type="GO" id="GO:0003677">
    <property type="term" value="F:DNA binding"/>
    <property type="evidence" value="ECO:0007669"/>
    <property type="project" value="InterPro"/>
</dbReference>
<dbReference type="STRING" id="67767.A0A0J7JX79"/>
<comment type="subcellular location">
    <subcellularLocation>
        <location evidence="1">Nucleus</location>
    </subcellularLocation>
</comment>
<dbReference type="AlphaFoldDB" id="A0A0J7JX79"/>
<dbReference type="PaxDb" id="67767-A0A0J7JX79"/>
<evidence type="ECO:0000313" key="5">
    <source>
        <dbReference type="EMBL" id="KMQ82692.1"/>
    </source>
</evidence>
<evidence type="ECO:0000256" key="1">
    <source>
        <dbReference type="ARBA" id="ARBA00004123"/>
    </source>
</evidence>
<dbReference type="InterPro" id="IPR038717">
    <property type="entry name" value="Tc1-like_DDE_dom"/>
</dbReference>
<feature type="domain" description="Tc1-like transposase DDE" evidence="4">
    <location>
        <begin position="159"/>
        <end position="310"/>
    </location>
</feature>
<feature type="compositionally biased region" description="Basic and acidic residues" evidence="2">
    <location>
        <begin position="65"/>
        <end position="81"/>
    </location>
</feature>
<dbReference type="InterPro" id="IPR036397">
    <property type="entry name" value="RNaseH_sf"/>
</dbReference>
<dbReference type="GO" id="GO:0015074">
    <property type="term" value="P:DNA integration"/>
    <property type="evidence" value="ECO:0007669"/>
    <property type="project" value="InterPro"/>
</dbReference>
<name>A0A0J7JX79_LASNI</name>
<dbReference type="Pfam" id="PF01498">
    <property type="entry name" value="HTH_Tnp_Tc3_2"/>
    <property type="match status" value="1"/>
</dbReference>
<accession>A0A0J7JX79</accession>
<dbReference type="PANTHER" id="PTHR23022:SF134">
    <property type="entry name" value="TRANSPOSABLE ELEMENT TC1 TRANSPOSASE"/>
    <property type="match status" value="1"/>
</dbReference>
<dbReference type="SUPFAM" id="SSF46689">
    <property type="entry name" value="Homeodomain-like"/>
    <property type="match status" value="1"/>
</dbReference>
<feature type="region of interest" description="Disordered" evidence="2">
    <location>
        <begin position="329"/>
        <end position="348"/>
    </location>
</feature>
<dbReference type="InterPro" id="IPR009057">
    <property type="entry name" value="Homeodomain-like_sf"/>
</dbReference>
<evidence type="ECO:0000313" key="6">
    <source>
        <dbReference type="Proteomes" id="UP000036403"/>
    </source>
</evidence>
<gene>
    <name evidence="5" type="ORF">RF55_22122</name>
</gene>
<evidence type="ECO:0000256" key="2">
    <source>
        <dbReference type="SAM" id="MobiDB-lite"/>
    </source>
</evidence>
<proteinExistence type="predicted"/>
<dbReference type="PANTHER" id="PTHR23022">
    <property type="entry name" value="TRANSPOSABLE ELEMENT-RELATED"/>
    <property type="match status" value="1"/>
</dbReference>
<dbReference type="InterPro" id="IPR052338">
    <property type="entry name" value="Transposase_5"/>
</dbReference>
<feature type="domain" description="Transposase Tc1-like" evidence="3">
    <location>
        <begin position="83"/>
        <end position="150"/>
    </location>
</feature>
<dbReference type="InterPro" id="IPR002492">
    <property type="entry name" value="Transposase_Tc1-like"/>
</dbReference>
<evidence type="ECO:0000259" key="4">
    <source>
        <dbReference type="Pfam" id="PF13358"/>
    </source>
</evidence>
<sequence>MNKSTRKYTSKSLRQAIALEYSRGDVTEREIARKLSVAPSTVHFWIRRIDGGDGCGDGDDERDSLDDRPKTGRPRKTDGSMDEQIKALITQNPFLSANEIRATLGLPCKVQTVRNRLREAGFKSGVPAKKPFLRDEHYTARLRFALNHLHWDVDRWSNVIFSDEKIFCSYGNGPPRIWRPVGSDRFEERYVSSIEGKSKRFTIPVWGCVSLKGPCLIHRIERKTLNAVYYVDNILIPILVDSGNVEDLVFMQDNSSIHTSKLTRACMENNGIDYMDDYPAKGADINPIENVWGEIERRLSDRFAATEDSLYEMIKDVWVQLFDPPVRDDDADDAIERDDADDIEGDDETVGDNDYIKKLIGSLPNRIETIARKLGGWTKY</sequence>
<comment type="caution">
    <text evidence="5">The sequence shown here is derived from an EMBL/GenBank/DDBJ whole genome shotgun (WGS) entry which is preliminary data.</text>
</comment>
<reference evidence="5 6" key="1">
    <citation type="submission" date="2015-04" db="EMBL/GenBank/DDBJ databases">
        <title>Lasius niger genome sequencing.</title>
        <authorList>
            <person name="Konorov E.A."/>
            <person name="Nikitin M.A."/>
            <person name="Kirill M.V."/>
            <person name="Chang P."/>
        </authorList>
    </citation>
    <scope>NUCLEOTIDE SEQUENCE [LARGE SCALE GENOMIC DNA]</scope>
    <source>
        <tissue evidence="5">Whole</tissue>
    </source>
</reference>
<dbReference type="EMBL" id="LBMM01023587">
    <property type="protein sequence ID" value="KMQ82692.1"/>
    <property type="molecule type" value="Genomic_DNA"/>
</dbReference>
<evidence type="ECO:0000259" key="3">
    <source>
        <dbReference type="Pfam" id="PF01498"/>
    </source>
</evidence>
<organism evidence="5 6">
    <name type="scientific">Lasius niger</name>
    <name type="common">Black garden ant</name>
    <dbReference type="NCBI Taxonomy" id="67767"/>
    <lineage>
        <taxon>Eukaryota</taxon>
        <taxon>Metazoa</taxon>
        <taxon>Ecdysozoa</taxon>
        <taxon>Arthropoda</taxon>
        <taxon>Hexapoda</taxon>
        <taxon>Insecta</taxon>
        <taxon>Pterygota</taxon>
        <taxon>Neoptera</taxon>
        <taxon>Endopterygota</taxon>
        <taxon>Hymenoptera</taxon>
        <taxon>Apocrita</taxon>
        <taxon>Aculeata</taxon>
        <taxon>Formicoidea</taxon>
        <taxon>Formicidae</taxon>
        <taxon>Formicinae</taxon>
        <taxon>Lasius</taxon>
        <taxon>Lasius</taxon>
    </lineage>
</organism>
<dbReference type="Gene3D" id="3.30.420.10">
    <property type="entry name" value="Ribonuclease H-like superfamily/Ribonuclease H"/>
    <property type="match status" value="1"/>
</dbReference>
<dbReference type="OrthoDB" id="6734331at2759"/>
<feature type="region of interest" description="Disordered" evidence="2">
    <location>
        <begin position="55"/>
        <end position="81"/>
    </location>
</feature>
<dbReference type="Proteomes" id="UP000036403">
    <property type="component" value="Unassembled WGS sequence"/>
</dbReference>
<dbReference type="GO" id="GO:0006313">
    <property type="term" value="P:DNA transposition"/>
    <property type="evidence" value="ECO:0007669"/>
    <property type="project" value="InterPro"/>
</dbReference>